<gene>
    <name evidence="1" type="ORF">NDU88_003198</name>
</gene>
<comment type="caution">
    <text evidence="1">The sequence shown here is derived from an EMBL/GenBank/DDBJ whole genome shotgun (WGS) entry which is preliminary data.</text>
</comment>
<dbReference type="Proteomes" id="UP001066276">
    <property type="component" value="Chromosome 11"/>
</dbReference>
<evidence type="ECO:0000313" key="2">
    <source>
        <dbReference type="Proteomes" id="UP001066276"/>
    </source>
</evidence>
<name>A0AAV7LMA0_PLEWA</name>
<dbReference type="EMBL" id="JANPWB010000015">
    <property type="protein sequence ID" value="KAJ1090058.1"/>
    <property type="molecule type" value="Genomic_DNA"/>
</dbReference>
<accession>A0AAV7LMA0</accession>
<reference evidence="1" key="1">
    <citation type="journal article" date="2022" name="bioRxiv">
        <title>Sequencing and chromosome-scale assembly of the giantPleurodeles waltlgenome.</title>
        <authorList>
            <person name="Brown T."/>
            <person name="Elewa A."/>
            <person name="Iarovenko S."/>
            <person name="Subramanian E."/>
            <person name="Araus A.J."/>
            <person name="Petzold A."/>
            <person name="Susuki M."/>
            <person name="Suzuki K.-i.T."/>
            <person name="Hayashi T."/>
            <person name="Toyoda A."/>
            <person name="Oliveira C."/>
            <person name="Osipova E."/>
            <person name="Leigh N.D."/>
            <person name="Simon A."/>
            <person name="Yun M.H."/>
        </authorList>
    </citation>
    <scope>NUCLEOTIDE SEQUENCE</scope>
    <source>
        <strain evidence="1">20211129_DDA</strain>
        <tissue evidence="1">Liver</tissue>
    </source>
</reference>
<sequence>MMSGKVRKERLNPQKHMKCRHGDVVCNVTSHLSPAPEERIYPLSPNLIMVGSFSFVVDLFNPAVLNSHLPATNPSHFSSLKFRESSLFAYFKKKPKLESKANGGDIKPASDMGETSASVATDASFTLIHRPASPGIFVKSQRSSISPEAGVFAFPQSASLEEVSHLASKEGQPTAIPSKHDLSPIIISSDHSFDAKE</sequence>
<dbReference type="AlphaFoldDB" id="A0AAV7LMA0"/>
<keyword evidence="2" id="KW-1185">Reference proteome</keyword>
<proteinExistence type="predicted"/>
<organism evidence="1 2">
    <name type="scientific">Pleurodeles waltl</name>
    <name type="common">Iberian ribbed newt</name>
    <dbReference type="NCBI Taxonomy" id="8319"/>
    <lineage>
        <taxon>Eukaryota</taxon>
        <taxon>Metazoa</taxon>
        <taxon>Chordata</taxon>
        <taxon>Craniata</taxon>
        <taxon>Vertebrata</taxon>
        <taxon>Euteleostomi</taxon>
        <taxon>Amphibia</taxon>
        <taxon>Batrachia</taxon>
        <taxon>Caudata</taxon>
        <taxon>Salamandroidea</taxon>
        <taxon>Salamandridae</taxon>
        <taxon>Pleurodelinae</taxon>
        <taxon>Pleurodeles</taxon>
    </lineage>
</organism>
<evidence type="ECO:0000313" key="1">
    <source>
        <dbReference type="EMBL" id="KAJ1090058.1"/>
    </source>
</evidence>
<protein>
    <submittedName>
        <fullName evidence="1">Uncharacterized protein</fullName>
    </submittedName>
</protein>